<evidence type="ECO:0000313" key="2">
    <source>
        <dbReference type="Proteomes" id="UP001261666"/>
    </source>
</evidence>
<protein>
    <submittedName>
        <fullName evidence="1">Adenylate cyclase</fullName>
        <ecNumber evidence="1">4.6.1.1</ecNumber>
    </submittedName>
</protein>
<proteinExistence type="predicted"/>
<organism evidence="1 2">
    <name type="scientific">Nocardioides zeae</name>
    <dbReference type="NCBI Taxonomy" id="1457234"/>
    <lineage>
        <taxon>Bacteria</taxon>
        <taxon>Bacillati</taxon>
        <taxon>Actinomycetota</taxon>
        <taxon>Actinomycetes</taxon>
        <taxon>Propionibacteriales</taxon>
        <taxon>Nocardioidaceae</taxon>
        <taxon>Nocardioides</taxon>
    </lineage>
</organism>
<keyword evidence="2" id="KW-1185">Reference proteome</keyword>
<accession>A0ACC6ILB3</accession>
<name>A0ACC6ILB3_9ACTN</name>
<dbReference type="EC" id="4.6.1.1" evidence="1"/>
<sequence length="392" mass="42814">MATPDPSRQVEAALLGGAPHLTRRQVAERVGVPLALAEELWHRLGFPHHGDDDVAFTDADVEALSLARDLVMLGILDTESQAALVRTWGRSFARLAEWQTDLLARRALDSDEPDLRITELTAEVLPRLEVLQSYIWRRHLASAANRMLTPTTVATAGEATTTLTVGFVDIVGYTTQSRNLSEAELVAWVEGFEDTATTVVTDHAARVIKTIGDEVLYVTDDPVAAVEVALTLTERGADPDDPFPQVRAGLAHGQVVVRLGDVYGSTVNVAARLTSLARPGTVVVDEGLQHVLVGLATPDEEEPDDPDEPDDDEPDEPDGSERGGIAPYDEVRRRAEELADDAYQRARDALSLLTGEESPEHLPYRFRKIRRASVKGFPGLRGRVLRRAEPHG</sequence>
<reference evidence="1" key="1">
    <citation type="submission" date="2023-08" db="EMBL/GenBank/DDBJ databases">
        <title>Functional and genomic diversity of the sorghum phyllosphere microbiome.</title>
        <authorList>
            <person name="Shade A."/>
        </authorList>
    </citation>
    <scope>NUCLEOTIDE SEQUENCE</scope>
    <source>
        <strain evidence="1">SORGH_AS_0885</strain>
    </source>
</reference>
<comment type="caution">
    <text evidence="1">The sequence shown here is derived from an EMBL/GenBank/DDBJ whole genome shotgun (WGS) entry which is preliminary data.</text>
</comment>
<dbReference type="Proteomes" id="UP001261666">
    <property type="component" value="Unassembled WGS sequence"/>
</dbReference>
<evidence type="ECO:0000313" key="1">
    <source>
        <dbReference type="EMBL" id="MDR6211422.1"/>
    </source>
</evidence>
<dbReference type="EMBL" id="JAVIZJ010000009">
    <property type="protein sequence ID" value="MDR6211422.1"/>
    <property type="molecule type" value="Genomic_DNA"/>
</dbReference>
<keyword evidence="1" id="KW-0456">Lyase</keyword>
<gene>
    <name evidence="1" type="ORF">QE364_003146</name>
</gene>